<dbReference type="KEGG" id="fil:BN1229_v1_2231"/>
<feature type="domain" description="Ribosome maturation factor RimP N-terminal" evidence="5">
    <location>
        <begin position="25"/>
        <end position="97"/>
    </location>
</feature>
<dbReference type="GO" id="GO:0006412">
    <property type="term" value="P:translation"/>
    <property type="evidence" value="ECO:0007669"/>
    <property type="project" value="TreeGrafter"/>
</dbReference>
<dbReference type="NCBIfam" id="NF000932">
    <property type="entry name" value="PRK00092.2-5"/>
    <property type="match status" value="1"/>
</dbReference>
<evidence type="ECO:0000256" key="2">
    <source>
        <dbReference type="ARBA" id="ARBA00022517"/>
    </source>
</evidence>
<dbReference type="GO" id="GO:0005829">
    <property type="term" value="C:cytosol"/>
    <property type="evidence" value="ECO:0007669"/>
    <property type="project" value="TreeGrafter"/>
</dbReference>
<feature type="region of interest" description="Disordered" evidence="4">
    <location>
        <begin position="179"/>
        <end position="203"/>
    </location>
</feature>
<dbReference type="AlphaFoldDB" id="A0A0D6JGE9"/>
<comment type="function">
    <text evidence="3">Required for maturation of 30S ribosomal subunits.</text>
</comment>
<accession>A0A0D6JGE9</accession>
<evidence type="ECO:0000256" key="1">
    <source>
        <dbReference type="ARBA" id="ARBA00022490"/>
    </source>
</evidence>
<feature type="domain" description="Ribosome maturation factor RimP C-terminal" evidence="6">
    <location>
        <begin position="100"/>
        <end position="169"/>
    </location>
</feature>
<name>A0A0D6JGE9_9HYPH</name>
<dbReference type="PANTHER" id="PTHR33867">
    <property type="entry name" value="RIBOSOME MATURATION FACTOR RIMP"/>
    <property type="match status" value="1"/>
</dbReference>
<dbReference type="CDD" id="cd01734">
    <property type="entry name" value="YlxS_C"/>
    <property type="match status" value="1"/>
</dbReference>
<dbReference type="SUPFAM" id="SSF74942">
    <property type="entry name" value="YhbC-like, C-terminal domain"/>
    <property type="match status" value="1"/>
</dbReference>
<keyword evidence="2 3" id="KW-0690">Ribosome biogenesis</keyword>
<dbReference type="HAMAP" id="MF_01077">
    <property type="entry name" value="RimP"/>
    <property type="match status" value="1"/>
</dbReference>
<gene>
    <name evidence="3 7" type="primary">rimP</name>
    <name evidence="7" type="ORF">YBN1229_v1_2230</name>
</gene>
<dbReference type="Gene3D" id="3.30.300.70">
    <property type="entry name" value="RimP-like superfamily, N-terminal"/>
    <property type="match status" value="1"/>
</dbReference>
<dbReference type="InterPro" id="IPR028989">
    <property type="entry name" value="RimP_N"/>
</dbReference>
<evidence type="ECO:0000313" key="8">
    <source>
        <dbReference type="Proteomes" id="UP000033187"/>
    </source>
</evidence>
<dbReference type="Proteomes" id="UP000033187">
    <property type="component" value="Chromosome 1"/>
</dbReference>
<dbReference type="InterPro" id="IPR003728">
    <property type="entry name" value="Ribosome_maturation_RimP"/>
</dbReference>
<dbReference type="InterPro" id="IPR028998">
    <property type="entry name" value="RimP_C"/>
</dbReference>
<evidence type="ECO:0000259" key="5">
    <source>
        <dbReference type="Pfam" id="PF02576"/>
    </source>
</evidence>
<reference evidence="8" key="1">
    <citation type="submission" date="2015-02" db="EMBL/GenBank/DDBJ databases">
        <authorList>
            <person name="Chooi Y.-H."/>
        </authorList>
    </citation>
    <scope>NUCLEOTIDE SEQUENCE [LARGE SCALE GENOMIC DNA]</scope>
    <source>
        <strain evidence="8">strain Y</strain>
    </source>
</reference>
<dbReference type="Gene3D" id="2.30.30.180">
    <property type="entry name" value="Ribosome maturation factor RimP, C-terminal domain"/>
    <property type="match status" value="1"/>
</dbReference>
<sequence>MAGDTSASRERFFRETGLAAAVAELAEPVLEDLGFRLVRVHIQGREGKIVQIMAERPDGTITVNDCETISRQLSPLLDVHDVISGSYRLEISSPGIDRPLVRPSDFEDWADHEAKVELSEMVDGRKRFRGRLEGFEDGEIRMEVDLPEVGPTVVGFPVSLVSDAKLVLTDELVREALRRAKKSRQTDDAGNDVGPGDEVDLED</sequence>
<keyword evidence="8" id="KW-1185">Reference proteome</keyword>
<keyword evidence="1 3" id="KW-0963">Cytoplasm</keyword>
<dbReference type="InterPro" id="IPR036847">
    <property type="entry name" value="RimP_C_sf"/>
</dbReference>
<proteinExistence type="inferred from homology"/>
<comment type="subcellular location">
    <subcellularLocation>
        <location evidence="3">Cytoplasm</location>
    </subcellularLocation>
</comment>
<dbReference type="Pfam" id="PF17384">
    <property type="entry name" value="DUF150_C"/>
    <property type="match status" value="1"/>
</dbReference>
<dbReference type="InterPro" id="IPR035956">
    <property type="entry name" value="RimP_N_sf"/>
</dbReference>
<dbReference type="PANTHER" id="PTHR33867:SF1">
    <property type="entry name" value="RIBOSOME MATURATION FACTOR RIMP"/>
    <property type="match status" value="1"/>
</dbReference>
<evidence type="ECO:0000313" key="7">
    <source>
        <dbReference type="EMBL" id="CPR19580.1"/>
    </source>
</evidence>
<protein>
    <recommendedName>
        <fullName evidence="3">Ribosome maturation factor RimP</fullName>
    </recommendedName>
</protein>
<comment type="similarity">
    <text evidence="3">Belongs to the RimP family.</text>
</comment>
<dbReference type="EMBL" id="LN829119">
    <property type="protein sequence ID" value="CPR19580.1"/>
    <property type="molecule type" value="Genomic_DNA"/>
</dbReference>
<evidence type="ECO:0000259" key="6">
    <source>
        <dbReference type="Pfam" id="PF17384"/>
    </source>
</evidence>
<dbReference type="GO" id="GO:0000028">
    <property type="term" value="P:ribosomal small subunit assembly"/>
    <property type="evidence" value="ECO:0007669"/>
    <property type="project" value="TreeGrafter"/>
</dbReference>
<evidence type="ECO:0000256" key="4">
    <source>
        <dbReference type="SAM" id="MobiDB-lite"/>
    </source>
</evidence>
<evidence type="ECO:0000256" key="3">
    <source>
        <dbReference type="HAMAP-Rule" id="MF_01077"/>
    </source>
</evidence>
<dbReference type="Pfam" id="PF02576">
    <property type="entry name" value="RimP_N"/>
    <property type="match status" value="1"/>
</dbReference>
<dbReference type="SUPFAM" id="SSF75420">
    <property type="entry name" value="YhbC-like, N-terminal domain"/>
    <property type="match status" value="1"/>
</dbReference>
<dbReference type="KEGG" id="fiy:BN1229_v1_2230"/>
<organism evidence="7 8">
    <name type="scientific">Candidatus Filomicrobium marinum</name>
    <dbReference type="NCBI Taxonomy" id="1608628"/>
    <lineage>
        <taxon>Bacteria</taxon>
        <taxon>Pseudomonadati</taxon>
        <taxon>Pseudomonadota</taxon>
        <taxon>Alphaproteobacteria</taxon>
        <taxon>Hyphomicrobiales</taxon>
        <taxon>Hyphomicrobiaceae</taxon>
        <taxon>Filomicrobium</taxon>
    </lineage>
</organism>